<proteinExistence type="predicted"/>
<feature type="signal peptide" evidence="2">
    <location>
        <begin position="1"/>
        <end position="25"/>
    </location>
</feature>
<feature type="region of interest" description="Disordered" evidence="1">
    <location>
        <begin position="21"/>
        <end position="116"/>
    </location>
</feature>
<dbReference type="EMBL" id="JBHUER010000008">
    <property type="protein sequence ID" value="MFD1703745.1"/>
    <property type="molecule type" value="Genomic_DNA"/>
</dbReference>
<feature type="compositionally biased region" description="Basic and acidic residues" evidence="1">
    <location>
        <begin position="77"/>
        <end position="94"/>
    </location>
</feature>
<feature type="chain" id="PRO_5046597511" description="Cell envelope biogenesis protein TolA" evidence="2">
    <location>
        <begin position="26"/>
        <end position="116"/>
    </location>
</feature>
<gene>
    <name evidence="3" type="ORF">ACFSCV_12110</name>
</gene>
<protein>
    <recommendedName>
        <fullName evidence="5">Cell envelope biogenesis protein TolA</fullName>
    </recommendedName>
</protein>
<evidence type="ECO:0000256" key="2">
    <source>
        <dbReference type="SAM" id="SignalP"/>
    </source>
</evidence>
<dbReference type="RefSeq" id="WP_378799836.1">
    <property type="nucleotide sequence ID" value="NZ_JBHUER010000008.1"/>
</dbReference>
<dbReference type="Proteomes" id="UP001597308">
    <property type="component" value="Unassembled WGS sequence"/>
</dbReference>
<evidence type="ECO:0000313" key="3">
    <source>
        <dbReference type="EMBL" id="MFD1703745.1"/>
    </source>
</evidence>
<feature type="compositionally biased region" description="Basic and acidic residues" evidence="1">
    <location>
        <begin position="39"/>
        <end position="50"/>
    </location>
</feature>
<organism evidence="3 4">
    <name type="scientific">Methylopila henanensis</name>
    <dbReference type="NCBI Taxonomy" id="873516"/>
    <lineage>
        <taxon>Bacteria</taxon>
        <taxon>Pseudomonadati</taxon>
        <taxon>Pseudomonadota</taxon>
        <taxon>Alphaproteobacteria</taxon>
        <taxon>Hyphomicrobiales</taxon>
        <taxon>Methylopilaceae</taxon>
        <taxon>Methylopila</taxon>
    </lineage>
</organism>
<keyword evidence="2" id="KW-0732">Signal</keyword>
<name>A0ABW4K6C9_9HYPH</name>
<accession>A0ABW4K6C9</accession>
<reference evidence="4" key="1">
    <citation type="journal article" date="2019" name="Int. J. Syst. Evol. Microbiol.">
        <title>The Global Catalogue of Microorganisms (GCM) 10K type strain sequencing project: providing services to taxonomists for standard genome sequencing and annotation.</title>
        <authorList>
            <consortium name="The Broad Institute Genomics Platform"/>
            <consortium name="The Broad Institute Genome Sequencing Center for Infectious Disease"/>
            <person name="Wu L."/>
            <person name="Ma J."/>
        </authorList>
    </citation>
    <scope>NUCLEOTIDE SEQUENCE [LARGE SCALE GENOMIC DNA]</scope>
    <source>
        <strain evidence="4">KCTC 23707</strain>
    </source>
</reference>
<evidence type="ECO:0000256" key="1">
    <source>
        <dbReference type="SAM" id="MobiDB-lite"/>
    </source>
</evidence>
<keyword evidence="4" id="KW-1185">Reference proteome</keyword>
<feature type="compositionally biased region" description="Low complexity" evidence="1">
    <location>
        <begin position="21"/>
        <end position="38"/>
    </location>
</feature>
<evidence type="ECO:0008006" key="5">
    <source>
        <dbReference type="Google" id="ProtNLM"/>
    </source>
</evidence>
<sequence>MKTFVRAATCALFAASVVAAPAAMAQTSPSATSTGGATFEKDRAESDAAREGQTTAPMGKSSVRGPGDNAKATGGERALKDRAESDATRKHETATPHGAGSAPKDGKPLGPTNNRS</sequence>
<comment type="caution">
    <text evidence="3">The sequence shown here is derived from an EMBL/GenBank/DDBJ whole genome shotgun (WGS) entry which is preliminary data.</text>
</comment>
<evidence type="ECO:0000313" key="4">
    <source>
        <dbReference type="Proteomes" id="UP001597308"/>
    </source>
</evidence>